<sequence length="312" mass="32091">MRACRVHRFGGPEAISLDDIPVPTPGPGEVLVSVRAAGVGPWDSWIRAGRSVLPQPLPLTLGSDLSGEVAAVGEGVSGFAVGDAVFGVTNRRFTGGYADYAVAEAAMLAPKPPSLDHVHAASMPVVAVTAWQALFAQAHLARGQSVLIHGAAGNVGAYAVQLARRGGLKVSATAGSADLAYVQGLGADQVVDFRSTAFEDVVKDVDAVIDLVGGEVQARSFAVLRRGGTLVSAVSQPDQASARRADVEARFFLVAVTSATLSELGSLVDDGGLTASVGTVLPITGVRRAHEMLDSPERHPRGKIVMEVASSS</sequence>
<organism evidence="2 3">
    <name type="scientific">Methylobacterium longum</name>
    <dbReference type="NCBI Taxonomy" id="767694"/>
    <lineage>
        <taxon>Bacteria</taxon>
        <taxon>Pseudomonadati</taxon>
        <taxon>Pseudomonadota</taxon>
        <taxon>Alphaproteobacteria</taxon>
        <taxon>Hyphomicrobiales</taxon>
        <taxon>Methylobacteriaceae</taxon>
        <taxon>Methylobacterium</taxon>
    </lineage>
</organism>
<feature type="domain" description="Enoyl reductase (ER)" evidence="1">
    <location>
        <begin position="10"/>
        <end position="306"/>
    </location>
</feature>
<dbReference type="InterPro" id="IPR011032">
    <property type="entry name" value="GroES-like_sf"/>
</dbReference>
<dbReference type="EMBL" id="JAUFPT010000060">
    <property type="protein sequence ID" value="MDN3572576.1"/>
    <property type="molecule type" value="Genomic_DNA"/>
</dbReference>
<dbReference type="Proteomes" id="UP001244297">
    <property type="component" value="Unassembled WGS sequence"/>
</dbReference>
<dbReference type="EC" id="1.-.-.-" evidence="2"/>
<dbReference type="Pfam" id="PF13602">
    <property type="entry name" value="ADH_zinc_N_2"/>
    <property type="match status" value="1"/>
</dbReference>
<evidence type="ECO:0000313" key="2">
    <source>
        <dbReference type="EMBL" id="MDN3572576.1"/>
    </source>
</evidence>
<dbReference type="Gene3D" id="3.90.180.10">
    <property type="entry name" value="Medium-chain alcohol dehydrogenases, catalytic domain"/>
    <property type="match status" value="1"/>
</dbReference>
<name>A0ABT8ASU0_9HYPH</name>
<dbReference type="Pfam" id="PF08240">
    <property type="entry name" value="ADH_N"/>
    <property type="match status" value="1"/>
</dbReference>
<dbReference type="GO" id="GO:0016491">
    <property type="term" value="F:oxidoreductase activity"/>
    <property type="evidence" value="ECO:0007669"/>
    <property type="project" value="UniProtKB-KW"/>
</dbReference>
<evidence type="ECO:0000313" key="3">
    <source>
        <dbReference type="Proteomes" id="UP001244297"/>
    </source>
</evidence>
<proteinExistence type="predicted"/>
<dbReference type="Gene3D" id="3.40.50.720">
    <property type="entry name" value="NAD(P)-binding Rossmann-like Domain"/>
    <property type="match status" value="1"/>
</dbReference>
<protein>
    <submittedName>
        <fullName evidence="2">NADP-dependent oxidoreductase</fullName>
        <ecNumber evidence="2">1.-.-.-</ecNumber>
    </submittedName>
</protein>
<gene>
    <name evidence="2" type="ORF">QWZ18_18335</name>
</gene>
<dbReference type="InterPro" id="IPR020843">
    <property type="entry name" value="ER"/>
</dbReference>
<dbReference type="SUPFAM" id="SSF51735">
    <property type="entry name" value="NAD(P)-binding Rossmann-fold domains"/>
    <property type="match status" value="1"/>
</dbReference>
<dbReference type="PANTHER" id="PTHR11695">
    <property type="entry name" value="ALCOHOL DEHYDROGENASE RELATED"/>
    <property type="match status" value="1"/>
</dbReference>
<dbReference type="InterPro" id="IPR036291">
    <property type="entry name" value="NAD(P)-bd_dom_sf"/>
</dbReference>
<dbReference type="RefSeq" id="WP_238290257.1">
    <property type="nucleotide sequence ID" value="NZ_BPQS01000021.1"/>
</dbReference>
<dbReference type="CDD" id="cd05289">
    <property type="entry name" value="MDR_like_2"/>
    <property type="match status" value="1"/>
</dbReference>
<dbReference type="SMART" id="SM00829">
    <property type="entry name" value="PKS_ER"/>
    <property type="match status" value="1"/>
</dbReference>
<keyword evidence="2" id="KW-0560">Oxidoreductase</keyword>
<evidence type="ECO:0000259" key="1">
    <source>
        <dbReference type="SMART" id="SM00829"/>
    </source>
</evidence>
<comment type="caution">
    <text evidence="2">The sequence shown here is derived from an EMBL/GenBank/DDBJ whole genome shotgun (WGS) entry which is preliminary data.</text>
</comment>
<dbReference type="InterPro" id="IPR050700">
    <property type="entry name" value="YIM1/Zinc_Alcohol_DH_Fams"/>
</dbReference>
<dbReference type="SUPFAM" id="SSF50129">
    <property type="entry name" value="GroES-like"/>
    <property type="match status" value="1"/>
</dbReference>
<reference evidence="3" key="1">
    <citation type="journal article" date="2019" name="Int. J. Syst. Evol. Microbiol.">
        <title>The Global Catalogue of Microorganisms (GCM) 10K type strain sequencing project: providing services to taxonomists for standard genome sequencing and annotation.</title>
        <authorList>
            <consortium name="The Broad Institute Genomics Platform"/>
            <consortium name="The Broad Institute Genome Sequencing Center for Infectious Disease"/>
            <person name="Wu L."/>
            <person name="Ma J."/>
        </authorList>
    </citation>
    <scope>NUCLEOTIDE SEQUENCE [LARGE SCALE GENOMIC DNA]</scope>
    <source>
        <strain evidence="3">CECT 7806</strain>
    </source>
</reference>
<dbReference type="PANTHER" id="PTHR11695:SF294">
    <property type="entry name" value="RETICULON-4-INTERACTING PROTEIN 1, MITOCHONDRIAL"/>
    <property type="match status" value="1"/>
</dbReference>
<keyword evidence="3" id="KW-1185">Reference proteome</keyword>
<dbReference type="InterPro" id="IPR013154">
    <property type="entry name" value="ADH-like_N"/>
</dbReference>
<accession>A0ABT8ASU0</accession>